<dbReference type="SUPFAM" id="SSF52540">
    <property type="entry name" value="P-loop containing nucleoside triphosphate hydrolases"/>
    <property type="match status" value="1"/>
</dbReference>
<feature type="domain" description="CobQ/CobB/MinD/ParA nucleotide binding" evidence="2">
    <location>
        <begin position="50"/>
        <end position="87"/>
    </location>
</feature>
<reference evidence="3 4" key="1">
    <citation type="journal article" date="2020" name="ISME J.">
        <title>Comparative genomics reveals insights into cyanobacterial evolution and habitat adaptation.</title>
        <authorList>
            <person name="Chen M.Y."/>
            <person name="Teng W.K."/>
            <person name="Zhao L."/>
            <person name="Hu C.X."/>
            <person name="Zhou Y.K."/>
            <person name="Han B.P."/>
            <person name="Song L.R."/>
            <person name="Shu W.S."/>
        </authorList>
    </citation>
    <scope>NUCLEOTIDE SEQUENCE [LARGE SCALE GENOMIC DNA]</scope>
    <source>
        <strain evidence="3 4">FACHB-362</strain>
    </source>
</reference>
<name>A0ABR8J9I0_9NOST</name>
<proteinExistence type="predicted"/>
<protein>
    <submittedName>
        <fullName evidence="3">Chromosome partitioning protein ParA</fullName>
    </submittedName>
</protein>
<accession>A0ABR8J9I0</accession>
<dbReference type="Pfam" id="PF01656">
    <property type="entry name" value="CbiA"/>
    <property type="match status" value="1"/>
</dbReference>
<comment type="caution">
    <text evidence="3">The sequence shown here is derived from an EMBL/GenBank/DDBJ whole genome shotgun (WGS) entry which is preliminary data.</text>
</comment>
<feature type="compositionally biased region" description="Low complexity" evidence="1">
    <location>
        <begin position="19"/>
        <end position="39"/>
    </location>
</feature>
<dbReference type="InterPro" id="IPR002586">
    <property type="entry name" value="CobQ/CobB/MinD/ParA_Nub-bd_dom"/>
</dbReference>
<dbReference type="Gene3D" id="3.40.50.300">
    <property type="entry name" value="P-loop containing nucleotide triphosphate hydrolases"/>
    <property type="match status" value="1"/>
</dbReference>
<evidence type="ECO:0000259" key="2">
    <source>
        <dbReference type="Pfam" id="PF01656"/>
    </source>
</evidence>
<feature type="region of interest" description="Disordered" evidence="1">
    <location>
        <begin position="1"/>
        <end position="39"/>
    </location>
</feature>
<keyword evidence="4" id="KW-1185">Reference proteome</keyword>
<gene>
    <name evidence="3" type="ORF">H6G68_21285</name>
</gene>
<evidence type="ECO:0000313" key="4">
    <source>
        <dbReference type="Proteomes" id="UP000660381"/>
    </source>
</evidence>
<dbReference type="EMBL" id="JACJTQ010000042">
    <property type="protein sequence ID" value="MBD2694250.1"/>
    <property type="molecule type" value="Genomic_DNA"/>
</dbReference>
<evidence type="ECO:0000256" key="1">
    <source>
        <dbReference type="SAM" id="MobiDB-lite"/>
    </source>
</evidence>
<sequence>MTRKRKKITVNENEQNQSNEDTTQNQQVTTDTETVENQQLETTDPTGRIVIITGDKGGVGKSTFARGLLHLYINKQLKYLAYDSDHRNAQLYRHYDSAQPGVKLLDIFTRGGADDLLIDLEKELPPLVLVDLPAQSGLFFENFEKDLGVFDAVKGLGYRVTMVSVLSRVKDSVNILRILHKYCGDRVDYVVVKNLFHGEADKFERYDSSDTRTKLLDAGAVEIKMPDLFFKPYDYIDEKNLTFSEVLEDKQANIVIKSRVSAWLKEFEQSVLNANELLGIKENAVITDQAA</sequence>
<dbReference type="Proteomes" id="UP000660381">
    <property type="component" value="Unassembled WGS sequence"/>
</dbReference>
<organism evidence="3 4">
    <name type="scientific">Anabaena catenula FACHB-362</name>
    <dbReference type="NCBI Taxonomy" id="2692877"/>
    <lineage>
        <taxon>Bacteria</taxon>
        <taxon>Bacillati</taxon>
        <taxon>Cyanobacteriota</taxon>
        <taxon>Cyanophyceae</taxon>
        <taxon>Nostocales</taxon>
        <taxon>Nostocaceae</taxon>
        <taxon>Anabaena</taxon>
    </lineage>
</organism>
<evidence type="ECO:0000313" key="3">
    <source>
        <dbReference type="EMBL" id="MBD2694250.1"/>
    </source>
</evidence>
<dbReference type="RefSeq" id="WP_190908430.1">
    <property type="nucleotide sequence ID" value="NZ_JACJTQ010000042.1"/>
</dbReference>
<dbReference type="InterPro" id="IPR027417">
    <property type="entry name" value="P-loop_NTPase"/>
</dbReference>